<evidence type="ECO:0000313" key="2">
    <source>
        <dbReference type="EMBL" id="PKR88731.1"/>
    </source>
</evidence>
<protein>
    <recommendedName>
        <fullName evidence="4">DUF1700 domain-containing protein</fullName>
    </recommendedName>
</protein>
<feature type="transmembrane region" description="Helical" evidence="1">
    <location>
        <begin position="102"/>
        <end position="124"/>
    </location>
</feature>
<evidence type="ECO:0000256" key="1">
    <source>
        <dbReference type="SAM" id="Phobius"/>
    </source>
</evidence>
<sequence length="192" mass="19596">MTRDAFLHMLRVELAGLPPAEVDDILADYAAHFADAEGRSEEDVAAALGDPSRIARELRAEAGLRRLEAKWSLTNLAGAAAALAGLALLDIVLLLPLLLVTLIIAVGLAGALAVVAVIGVNTLLGAGPLPFGDPAMTGTLARLLIGAGLLSCVIGGGALLLMGLGTGVHLLGRYARLHFRLADRDTLGGLGS</sequence>
<dbReference type="AlphaFoldDB" id="A0A1I4V3S3"/>
<proteinExistence type="predicted"/>
<dbReference type="EMBL" id="PJNW01000010">
    <property type="protein sequence ID" value="PKR88731.1"/>
    <property type="molecule type" value="Genomic_DNA"/>
</dbReference>
<evidence type="ECO:0008006" key="4">
    <source>
        <dbReference type="Google" id="ProtNLM"/>
    </source>
</evidence>
<comment type="caution">
    <text evidence="2">The sequence shown here is derived from an EMBL/GenBank/DDBJ whole genome shotgun (WGS) entry which is preliminary data.</text>
</comment>
<keyword evidence="3" id="KW-1185">Reference proteome</keyword>
<dbReference type="RefSeq" id="WP_101289851.1">
    <property type="nucleotide sequence ID" value="NZ_FOUQ01000010.1"/>
</dbReference>
<keyword evidence="1" id="KW-1133">Transmembrane helix</keyword>
<feature type="transmembrane region" description="Helical" evidence="1">
    <location>
        <begin position="144"/>
        <end position="171"/>
    </location>
</feature>
<keyword evidence="1" id="KW-0812">Transmembrane</keyword>
<feature type="transmembrane region" description="Helical" evidence="1">
    <location>
        <begin position="76"/>
        <end position="95"/>
    </location>
</feature>
<dbReference type="Proteomes" id="UP000233491">
    <property type="component" value="Unassembled WGS sequence"/>
</dbReference>
<gene>
    <name evidence="2" type="ORF">CXZ10_13370</name>
</gene>
<dbReference type="OrthoDB" id="9804829at2"/>
<reference evidence="2 3" key="1">
    <citation type="submission" date="2017-12" db="EMBL/GenBank/DDBJ databases">
        <title>Anaerobic carbon monoxide metabolism by Pleomorphomonas carboxyditropha sp. nov., a new mesophilic hydrogenogenic carboxidotroph.</title>
        <authorList>
            <person name="Esquivel-Elizondo S."/>
            <person name="Krajmalnik-Brown R."/>
        </authorList>
    </citation>
    <scope>NUCLEOTIDE SEQUENCE [LARGE SCALE GENOMIC DNA]</scope>
    <source>
        <strain evidence="2 3">R5-392</strain>
    </source>
</reference>
<accession>A0A1I4V3S3</accession>
<organism evidence="2 3">
    <name type="scientific">Pleomorphomonas diazotrophica</name>
    <dbReference type="NCBI Taxonomy" id="1166257"/>
    <lineage>
        <taxon>Bacteria</taxon>
        <taxon>Pseudomonadati</taxon>
        <taxon>Pseudomonadota</taxon>
        <taxon>Alphaproteobacteria</taxon>
        <taxon>Hyphomicrobiales</taxon>
        <taxon>Pleomorphomonadaceae</taxon>
        <taxon>Pleomorphomonas</taxon>
    </lineage>
</organism>
<dbReference type="Pfam" id="PF22564">
    <property type="entry name" value="HAAS"/>
    <property type="match status" value="1"/>
</dbReference>
<name>A0A1I4V3S3_9HYPH</name>
<evidence type="ECO:0000313" key="3">
    <source>
        <dbReference type="Proteomes" id="UP000233491"/>
    </source>
</evidence>
<keyword evidence="1" id="KW-0472">Membrane</keyword>